<evidence type="ECO:0000313" key="1">
    <source>
        <dbReference type="EMBL" id="KAF0737940.1"/>
    </source>
</evidence>
<reference evidence="1 2" key="1">
    <citation type="submission" date="2019-07" db="EMBL/GenBank/DDBJ databases">
        <title>Genomics analysis of Aphanomyces spp. identifies a new class of oomycete effector associated with host adaptation.</title>
        <authorList>
            <person name="Gaulin E."/>
        </authorList>
    </citation>
    <scope>NUCLEOTIDE SEQUENCE [LARGE SCALE GENOMIC DNA]</scope>
    <source>
        <strain evidence="1 2">ATCC 201684</strain>
    </source>
</reference>
<dbReference type="VEuPathDB" id="FungiDB:AeMF1_021102"/>
<gene>
    <name evidence="1" type="ORF">Ae201684_005936</name>
</gene>
<dbReference type="AlphaFoldDB" id="A0A6G0XCL4"/>
<protein>
    <submittedName>
        <fullName evidence="1">Uncharacterized protein</fullName>
    </submittedName>
</protein>
<comment type="caution">
    <text evidence="1">The sequence shown here is derived from an EMBL/GenBank/DDBJ whole genome shotgun (WGS) entry which is preliminary data.</text>
</comment>
<dbReference type="EMBL" id="VJMJ01000079">
    <property type="protein sequence ID" value="KAF0737940.1"/>
    <property type="molecule type" value="Genomic_DNA"/>
</dbReference>
<sequence length="87" mass="9745">MNLLKRLFGGGGGYRTRYKPLLDMLNTDFGVLLKTKFRPPLALQNHPETDSLAVTCQKLNMAHCLSGVKSSESNRPLTYFGHIVRLP</sequence>
<dbReference type="Proteomes" id="UP000481153">
    <property type="component" value="Unassembled WGS sequence"/>
</dbReference>
<name>A0A6G0XCL4_9STRA</name>
<organism evidence="1 2">
    <name type="scientific">Aphanomyces euteiches</name>
    <dbReference type="NCBI Taxonomy" id="100861"/>
    <lineage>
        <taxon>Eukaryota</taxon>
        <taxon>Sar</taxon>
        <taxon>Stramenopiles</taxon>
        <taxon>Oomycota</taxon>
        <taxon>Saprolegniomycetes</taxon>
        <taxon>Saprolegniales</taxon>
        <taxon>Verrucalvaceae</taxon>
        <taxon>Aphanomyces</taxon>
    </lineage>
</organism>
<proteinExistence type="predicted"/>
<accession>A0A6G0XCL4</accession>
<evidence type="ECO:0000313" key="2">
    <source>
        <dbReference type="Proteomes" id="UP000481153"/>
    </source>
</evidence>
<keyword evidence="2" id="KW-1185">Reference proteome</keyword>